<evidence type="ECO:0000256" key="3">
    <source>
        <dbReference type="ARBA" id="ARBA00022729"/>
    </source>
</evidence>
<dbReference type="GO" id="GO:0005518">
    <property type="term" value="F:collagen binding"/>
    <property type="evidence" value="ECO:0000318"/>
    <property type="project" value="GO_Central"/>
</dbReference>
<dbReference type="Proteomes" id="UP000007110">
    <property type="component" value="Unassembled WGS sequence"/>
</dbReference>
<dbReference type="PROSITE" id="PS00612">
    <property type="entry name" value="OSTEONECTIN_1"/>
    <property type="match status" value="1"/>
</dbReference>
<evidence type="ECO:0000313" key="9">
    <source>
        <dbReference type="EMBL" id="BAF56044.1"/>
    </source>
</evidence>
<dbReference type="InterPro" id="IPR011992">
    <property type="entry name" value="EF-hand-dom_pair"/>
</dbReference>
<dbReference type="AlphaFoldDB" id="A0MT19"/>
<dbReference type="InterPro" id="IPR019577">
    <property type="entry name" value="SPARC/Testican_Ca-bd-dom"/>
</dbReference>
<sequence length="271" mass="31137">MMKIFIVLCLASLAIANKHEMLADQELARAKIALDELTFTKEEHIYNVDGYVEGEKEIGYENEIDDPCANMECRIGRECVLDNQREPFCDCATSCPQGETSEDAIHRTKVCTTTNATFTNLCEFHRQKCMEVDLMEVHVDYYGECAEMGSCSAEDLREYPERMTNWFIKSLALIRNRPEEHGGLSQKEKETLQQEWSQSTHAIFWKFDRLDKNPSDHYLDFAELEGLRAPIVLFEPCTKPFLQACDVDNDTLISAVEFGRCLNLSDEQVPY</sequence>
<dbReference type="SUPFAM" id="SSF47473">
    <property type="entry name" value="EF-hand"/>
    <property type="match status" value="1"/>
</dbReference>
<dbReference type="PANTHER" id="PTHR13866:SF14">
    <property type="entry name" value="BM-40"/>
    <property type="match status" value="1"/>
</dbReference>
<feature type="domain" description="SPARC/Testican calcium-binding" evidence="7">
    <location>
        <begin position="149"/>
        <end position="261"/>
    </location>
</feature>
<keyword evidence="4" id="KW-1015">Disulfide bond</keyword>
<dbReference type="PANTHER" id="PTHR13866">
    <property type="entry name" value="SPARC OSTEONECTIN"/>
    <property type="match status" value="1"/>
</dbReference>
<dbReference type="EMBL" id="EF036515">
    <property type="protein sequence ID" value="ABK33665.1"/>
    <property type="molecule type" value="mRNA"/>
</dbReference>
<evidence type="ECO:0000256" key="5">
    <source>
        <dbReference type="ARBA" id="ARBA00023180"/>
    </source>
</evidence>
<protein>
    <submittedName>
        <fullName evidence="8">Osteonectin</fullName>
    </submittedName>
    <submittedName>
        <fullName evidence="9">SPARC</fullName>
    </submittedName>
</protein>
<dbReference type="GO" id="GO:0050840">
    <property type="term" value="F:extracellular matrix binding"/>
    <property type="evidence" value="ECO:0000318"/>
    <property type="project" value="GO_Central"/>
</dbReference>
<reference evidence="11" key="3">
    <citation type="submission" date="2015-02" db="EMBL/GenBank/DDBJ databases">
        <title>Genome sequencing for Strongylocentrotus purpuratus.</title>
        <authorList>
            <person name="Murali S."/>
            <person name="Liu Y."/>
            <person name="Vee V."/>
            <person name="English A."/>
            <person name="Wang M."/>
            <person name="Skinner E."/>
            <person name="Han Y."/>
            <person name="Muzny D.M."/>
            <person name="Worley K.C."/>
            <person name="Gibbs R.A."/>
        </authorList>
    </citation>
    <scope>NUCLEOTIDE SEQUENCE</scope>
</reference>
<feature type="chain" id="PRO_5010819839" evidence="6">
    <location>
        <begin position="17"/>
        <end position="271"/>
    </location>
</feature>
<dbReference type="InterPro" id="IPR001999">
    <property type="entry name" value="Osteonectin_CS"/>
</dbReference>
<dbReference type="STRING" id="7668.A0MT19"/>
<dbReference type="eggNOG" id="KOG4004">
    <property type="taxonomic scope" value="Eukaryota"/>
</dbReference>
<evidence type="ECO:0000256" key="6">
    <source>
        <dbReference type="SAM" id="SignalP"/>
    </source>
</evidence>
<evidence type="ECO:0000313" key="11">
    <source>
        <dbReference type="Proteomes" id="UP000007110"/>
    </source>
</evidence>
<evidence type="ECO:0000256" key="4">
    <source>
        <dbReference type="ARBA" id="ARBA00023157"/>
    </source>
</evidence>
<keyword evidence="3 6" id="KW-0732">Signal</keyword>
<comment type="subcellular location">
    <subcellularLocation>
        <location evidence="1">Secreted</location>
    </subcellularLocation>
</comment>
<dbReference type="InterPro" id="IPR036058">
    <property type="entry name" value="Kazal_dom_sf"/>
</dbReference>
<accession>A0MT19</accession>
<dbReference type="InParanoid" id="A0MT19"/>
<dbReference type="Gene3D" id="3.30.60.30">
    <property type="match status" value="1"/>
</dbReference>
<dbReference type="GO" id="GO:0005509">
    <property type="term" value="F:calcium ion binding"/>
    <property type="evidence" value="ECO:0000318"/>
    <property type="project" value="GO_Central"/>
</dbReference>
<evidence type="ECO:0000313" key="8">
    <source>
        <dbReference type="EMBL" id="ABK33665.1"/>
    </source>
</evidence>
<reference evidence="10" key="4">
    <citation type="submission" date="2021-01" db="UniProtKB">
        <authorList>
            <consortium name="EnsemblMetazoa"/>
        </authorList>
    </citation>
    <scope>IDENTIFICATION</scope>
</reference>
<dbReference type="CTD" id="6678"/>
<dbReference type="GeneID" id="591523"/>
<dbReference type="HOGENOM" id="CLU_047416_1_1_1"/>
<evidence type="ECO:0000256" key="1">
    <source>
        <dbReference type="ARBA" id="ARBA00004613"/>
    </source>
</evidence>
<keyword evidence="11" id="KW-1185">Reference proteome</keyword>
<keyword evidence="2" id="KW-0964">Secreted</keyword>
<dbReference type="RefSeq" id="NP_001091924.1">
    <property type="nucleotide sequence ID" value="NM_001098454.1"/>
</dbReference>
<organism evidence="8">
    <name type="scientific">Strongylocentrotus purpuratus</name>
    <name type="common">Purple sea urchin</name>
    <dbReference type="NCBI Taxonomy" id="7668"/>
    <lineage>
        <taxon>Eukaryota</taxon>
        <taxon>Metazoa</taxon>
        <taxon>Echinodermata</taxon>
        <taxon>Eleutherozoa</taxon>
        <taxon>Echinozoa</taxon>
        <taxon>Echinoidea</taxon>
        <taxon>Euechinoidea</taxon>
        <taxon>Echinacea</taxon>
        <taxon>Camarodonta</taxon>
        <taxon>Echinidea</taxon>
        <taxon>Strongylocentrotidae</taxon>
        <taxon>Strongylocentrotus</taxon>
    </lineage>
</organism>
<reference evidence="8" key="2">
    <citation type="submission" date="2006-10" db="EMBL/GenBank/DDBJ databases">
        <authorList>
            <person name="Bergeron K.-F."/>
            <person name="Brandhorst B.P."/>
        </authorList>
    </citation>
    <scope>NUCLEOTIDE SEQUENCE</scope>
</reference>
<dbReference type="EMBL" id="AB276122">
    <property type="protein sequence ID" value="BAF56044.1"/>
    <property type="molecule type" value="mRNA"/>
</dbReference>
<evidence type="ECO:0000256" key="2">
    <source>
        <dbReference type="ARBA" id="ARBA00022525"/>
    </source>
</evidence>
<evidence type="ECO:0000259" key="7">
    <source>
        <dbReference type="Pfam" id="PF10591"/>
    </source>
</evidence>
<dbReference type="GO" id="GO:0005615">
    <property type="term" value="C:extracellular space"/>
    <property type="evidence" value="ECO:0000318"/>
    <property type="project" value="GO_Central"/>
</dbReference>
<dbReference type="EnsemblMetazoa" id="NM_001098454">
    <property type="protein sequence ID" value="NP_001091924"/>
    <property type="gene ID" value="GeneID_591523"/>
</dbReference>
<feature type="signal peptide" evidence="6">
    <location>
        <begin position="1"/>
        <end position="16"/>
    </location>
</feature>
<proteinExistence type="evidence at transcript level"/>
<evidence type="ECO:0000313" key="10">
    <source>
        <dbReference type="EnsemblMetazoa" id="NP_001091924"/>
    </source>
</evidence>
<name>A0MT19_STRPU</name>
<dbReference type="KEGG" id="spu:591523"/>
<dbReference type="Gene3D" id="1.10.238.10">
    <property type="entry name" value="EF-hand"/>
    <property type="match status" value="1"/>
</dbReference>
<dbReference type="CDD" id="cd16231">
    <property type="entry name" value="EFh_SPARC_like"/>
    <property type="match status" value="1"/>
</dbReference>
<dbReference type="OrthoDB" id="9972865at2759"/>
<dbReference type="SUPFAM" id="SSF100895">
    <property type="entry name" value="Kazal-type serine protease inhibitors"/>
    <property type="match status" value="1"/>
</dbReference>
<dbReference type="Pfam" id="PF10591">
    <property type="entry name" value="SPARC_Ca_bdg"/>
    <property type="match status" value="1"/>
</dbReference>
<gene>
    <name evidence="9" type="primary">SPARC</name>
</gene>
<reference evidence="9" key="1">
    <citation type="submission" date="2006-10" db="EMBL/GenBank/DDBJ databases">
        <title>Gene duplication of SPARC and SPARCL1.</title>
        <authorList>
            <person name="Kawasaki K."/>
            <person name="Weiss K.M."/>
        </authorList>
    </citation>
    <scope>NUCLEOTIDE SEQUENCE</scope>
</reference>
<dbReference type="OMA" id="RNICYCR"/>
<keyword evidence="5" id="KW-0325">Glycoprotein</keyword>